<protein>
    <submittedName>
        <fullName evidence="6">Glycosyl hydrolase</fullName>
    </submittedName>
</protein>
<dbReference type="InterPro" id="IPR000322">
    <property type="entry name" value="Glyco_hydro_31_TIM"/>
</dbReference>
<dbReference type="Pfam" id="PF01055">
    <property type="entry name" value="Glyco_hydro_31_2nd"/>
    <property type="match status" value="1"/>
</dbReference>
<dbReference type="Proteomes" id="UP000271098">
    <property type="component" value="Unassembled WGS sequence"/>
</dbReference>
<gene>
    <name evidence="4" type="ORF">GPUH_LOCUS20249</name>
</gene>
<feature type="domain" description="Glycoside hydrolase family 31 TIM barrel" evidence="3">
    <location>
        <begin position="80"/>
        <end position="137"/>
    </location>
</feature>
<keyword evidence="2" id="KW-0326">Glycosidase</keyword>
<evidence type="ECO:0000313" key="5">
    <source>
        <dbReference type="Proteomes" id="UP000271098"/>
    </source>
</evidence>
<evidence type="ECO:0000256" key="2">
    <source>
        <dbReference type="RuleBase" id="RU361185"/>
    </source>
</evidence>
<reference evidence="4 5" key="2">
    <citation type="submission" date="2018-11" db="EMBL/GenBank/DDBJ databases">
        <authorList>
            <consortium name="Pathogen Informatics"/>
        </authorList>
    </citation>
    <scope>NUCLEOTIDE SEQUENCE [LARGE SCALE GENOMIC DNA]</scope>
</reference>
<keyword evidence="5" id="KW-1185">Reference proteome</keyword>
<name>A0A183EH09_9BILA</name>
<dbReference type="SUPFAM" id="SSF51445">
    <property type="entry name" value="(Trans)glycosidases"/>
    <property type="match status" value="1"/>
</dbReference>
<evidence type="ECO:0000259" key="3">
    <source>
        <dbReference type="Pfam" id="PF01055"/>
    </source>
</evidence>
<evidence type="ECO:0000313" key="4">
    <source>
        <dbReference type="EMBL" id="VDN35632.1"/>
    </source>
</evidence>
<evidence type="ECO:0000313" key="6">
    <source>
        <dbReference type="WBParaSite" id="GPUH_0002027501-mRNA-1"/>
    </source>
</evidence>
<dbReference type="GO" id="GO:0005975">
    <property type="term" value="P:carbohydrate metabolic process"/>
    <property type="evidence" value="ECO:0007669"/>
    <property type="project" value="InterPro"/>
</dbReference>
<dbReference type="PANTHER" id="PTHR22762">
    <property type="entry name" value="ALPHA-GLUCOSIDASE"/>
    <property type="match status" value="1"/>
</dbReference>
<proteinExistence type="inferred from homology"/>
<dbReference type="PANTHER" id="PTHR22762:SF133">
    <property type="entry name" value="P-TYPE DOMAIN-CONTAINING PROTEIN"/>
    <property type="match status" value="1"/>
</dbReference>
<dbReference type="InterPro" id="IPR017853">
    <property type="entry name" value="GH"/>
</dbReference>
<keyword evidence="2" id="KW-0378">Hydrolase</keyword>
<sequence>MLEIQFFSGPSPEQVIRQYHQFIGLPFLPAYWSFGFQEITTGPGPHLIYRTIGGMLEIQFFSGPSPEQVIRQYHQFIGLPFLPAYWSFGFQLSRYGHKTLDDLITTVNRNLNAGVPVEVVHADIDYMDRYKDFTLKQIVMTHNLIVFAALKKYKY</sequence>
<dbReference type="GO" id="GO:0004558">
    <property type="term" value="F:alpha-1,4-glucosidase activity"/>
    <property type="evidence" value="ECO:0007669"/>
    <property type="project" value="TreeGrafter"/>
</dbReference>
<accession>A0A183EH09</accession>
<dbReference type="OrthoDB" id="1334205at2759"/>
<dbReference type="Gene3D" id="2.60.40.1760">
    <property type="entry name" value="glycosyl hydrolase (family 31)"/>
    <property type="match status" value="1"/>
</dbReference>
<dbReference type="Gene3D" id="3.20.20.80">
    <property type="entry name" value="Glycosidases"/>
    <property type="match status" value="1"/>
</dbReference>
<evidence type="ECO:0000256" key="1">
    <source>
        <dbReference type="ARBA" id="ARBA00007806"/>
    </source>
</evidence>
<reference evidence="6" key="1">
    <citation type="submission" date="2016-06" db="UniProtKB">
        <authorList>
            <consortium name="WormBaseParasite"/>
        </authorList>
    </citation>
    <scope>IDENTIFICATION</scope>
</reference>
<dbReference type="AlphaFoldDB" id="A0A183EH09"/>
<comment type="similarity">
    <text evidence="1 2">Belongs to the glycosyl hydrolase 31 family.</text>
</comment>
<organism evidence="6">
    <name type="scientific">Gongylonema pulchrum</name>
    <dbReference type="NCBI Taxonomy" id="637853"/>
    <lineage>
        <taxon>Eukaryota</taxon>
        <taxon>Metazoa</taxon>
        <taxon>Ecdysozoa</taxon>
        <taxon>Nematoda</taxon>
        <taxon>Chromadorea</taxon>
        <taxon>Rhabditida</taxon>
        <taxon>Spirurina</taxon>
        <taxon>Spiruromorpha</taxon>
        <taxon>Spiruroidea</taxon>
        <taxon>Gongylonematidae</taxon>
        <taxon>Gongylonema</taxon>
    </lineage>
</organism>
<dbReference type="EMBL" id="UYRT01090055">
    <property type="protein sequence ID" value="VDN35632.1"/>
    <property type="molecule type" value="Genomic_DNA"/>
</dbReference>
<dbReference type="WBParaSite" id="GPUH_0002027501-mRNA-1">
    <property type="protein sequence ID" value="GPUH_0002027501-mRNA-1"/>
    <property type="gene ID" value="GPUH_0002027501"/>
</dbReference>